<dbReference type="InterPro" id="IPR027417">
    <property type="entry name" value="P-loop_NTPase"/>
</dbReference>
<evidence type="ECO:0000259" key="6">
    <source>
        <dbReference type="SMART" id="SM01074"/>
    </source>
</evidence>
<dbReference type="SUPFAM" id="SSF52540">
    <property type="entry name" value="P-loop containing nucleoside triphosphate hydrolases"/>
    <property type="match status" value="1"/>
</dbReference>
<dbReference type="Pfam" id="PF13401">
    <property type="entry name" value="AAA_22"/>
    <property type="match status" value="1"/>
</dbReference>
<dbReference type="AlphaFoldDB" id="A0A3M0CZF3"/>
<comment type="similarity">
    <text evidence="1">Belongs to the CDC6/cdc18 family.</text>
</comment>
<dbReference type="EMBL" id="REFS01000006">
    <property type="protein sequence ID" value="RMB12936.1"/>
    <property type="molecule type" value="Genomic_DNA"/>
</dbReference>
<gene>
    <name evidence="8" type="ORF">ATH50_3092</name>
    <name evidence="7" type="ORF">DU502_15510</name>
</gene>
<dbReference type="SMART" id="SM00382">
    <property type="entry name" value="AAA"/>
    <property type="match status" value="1"/>
</dbReference>
<dbReference type="GO" id="GO:0005524">
    <property type="term" value="F:ATP binding"/>
    <property type="evidence" value="ECO:0007669"/>
    <property type="project" value="UniProtKB-KW"/>
</dbReference>
<dbReference type="Gene3D" id="1.10.8.60">
    <property type="match status" value="1"/>
</dbReference>
<protein>
    <submittedName>
        <fullName evidence="7">AAA family ATPase</fullName>
    </submittedName>
    <submittedName>
        <fullName evidence="8">Orc1/cdc6 family replication initiation protein</fullName>
    </submittedName>
</protein>
<dbReference type="Proteomes" id="UP000277326">
    <property type="component" value="Unassembled WGS sequence"/>
</dbReference>
<dbReference type="InterPro" id="IPR036388">
    <property type="entry name" value="WH-like_DNA-bd_sf"/>
</dbReference>
<dbReference type="InterPro" id="IPR036390">
    <property type="entry name" value="WH_DNA-bd_sf"/>
</dbReference>
<evidence type="ECO:0000259" key="5">
    <source>
        <dbReference type="SMART" id="SM00382"/>
    </source>
</evidence>
<evidence type="ECO:0000313" key="8">
    <source>
        <dbReference type="EMBL" id="RMB12936.1"/>
    </source>
</evidence>
<dbReference type="InterPro" id="IPR015163">
    <property type="entry name" value="Cdc6_C"/>
</dbReference>
<keyword evidence="4" id="KW-0067">ATP-binding</keyword>
<dbReference type="SUPFAM" id="SSF46785">
    <property type="entry name" value="Winged helix' DNA-binding domain"/>
    <property type="match status" value="1"/>
</dbReference>
<feature type="domain" description="Cdc6 C-terminal" evidence="6">
    <location>
        <begin position="272"/>
        <end position="345"/>
    </location>
</feature>
<dbReference type="OrthoDB" id="270161at2157"/>
<evidence type="ECO:0000256" key="3">
    <source>
        <dbReference type="ARBA" id="ARBA00022741"/>
    </source>
</evidence>
<dbReference type="KEGG" id="haer:DU502_15510"/>
<dbReference type="EMBL" id="CP034145">
    <property type="protein sequence ID" value="AZH26696.1"/>
    <property type="molecule type" value="Genomic_DNA"/>
</dbReference>
<evidence type="ECO:0000256" key="2">
    <source>
        <dbReference type="ARBA" id="ARBA00022705"/>
    </source>
</evidence>
<accession>A0A3M0CZF3</accession>
<keyword evidence="10" id="KW-1185">Reference proteome</keyword>
<dbReference type="Pfam" id="PF09079">
    <property type="entry name" value="WHD_Cdc6"/>
    <property type="match status" value="1"/>
</dbReference>
<keyword evidence="2" id="KW-0235">DNA replication</keyword>
<dbReference type="Gene3D" id="3.40.50.300">
    <property type="entry name" value="P-loop containing nucleotide triphosphate hydrolases"/>
    <property type="match status" value="1"/>
</dbReference>
<proteinExistence type="inferred from homology"/>
<dbReference type="InterPro" id="IPR049945">
    <property type="entry name" value="AAA_22"/>
</dbReference>
<organism evidence="8 9">
    <name type="scientific">Haloplanus aerogenes</name>
    <dbReference type="NCBI Taxonomy" id="660522"/>
    <lineage>
        <taxon>Archaea</taxon>
        <taxon>Methanobacteriati</taxon>
        <taxon>Methanobacteriota</taxon>
        <taxon>Stenosarchaea group</taxon>
        <taxon>Halobacteria</taxon>
        <taxon>Halobacteriales</taxon>
        <taxon>Haloferacaceae</taxon>
        <taxon>Haloplanus</taxon>
    </lineage>
</organism>
<dbReference type="RefSeq" id="WP_121921654.1">
    <property type="nucleotide sequence ID" value="NZ_CP034145.1"/>
</dbReference>
<dbReference type="PANTHER" id="PTHR10763">
    <property type="entry name" value="CELL DIVISION CONTROL PROTEIN 6-RELATED"/>
    <property type="match status" value="1"/>
</dbReference>
<dbReference type="Gene3D" id="1.10.10.10">
    <property type="entry name" value="Winged helix-like DNA-binding domain superfamily/Winged helix DNA-binding domain"/>
    <property type="match status" value="1"/>
</dbReference>
<dbReference type="NCBIfam" id="TIGR02928">
    <property type="entry name" value="orc1/cdc6 family replication initiation protein"/>
    <property type="match status" value="1"/>
</dbReference>
<dbReference type="SMART" id="SM01074">
    <property type="entry name" value="Cdc6_C"/>
    <property type="match status" value="1"/>
</dbReference>
<dbReference type="InterPro" id="IPR050311">
    <property type="entry name" value="ORC1/CDC6"/>
</dbReference>
<dbReference type="InterPro" id="IPR003593">
    <property type="entry name" value="AAA+_ATPase"/>
</dbReference>
<evidence type="ECO:0000256" key="1">
    <source>
        <dbReference type="ARBA" id="ARBA00006184"/>
    </source>
</evidence>
<dbReference type="GeneID" id="38472722"/>
<evidence type="ECO:0000313" key="10">
    <source>
        <dbReference type="Proteomes" id="UP000282007"/>
    </source>
</evidence>
<dbReference type="GO" id="GO:0006260">
    <property type="term" value="P:DNA replication"/>
    <property type="evidence" value="ECO:0007669"/>
    <property type="project" value="UniProtKB-KW"/>
</dbReference>
<dbReference type="GO" id="GO:0016887">
    <property type="term" value="F:ATP hydrolysis activity"/>
    <property type="evidence" value="ECO:0007669"/>
    <property type="project" value="InterPro"/>
</dbReference>
<sequence length="346" mass="39349">MSALIQNPAPLQANYIPASFVDREDTLSALREFFTVTMESGSTDLIIRGPRGVGKTHLVRRQLHELDDSVATCYVPCTRFNTQYKVLSRIHEQLLRESAEEGHHTASLQRKLDKRIGGLPTIIVLDEIDLLLLNDGNDLLYFLSRIDDRESLSLVLISNGQASLEEWVEERTFSSLYPRTLTFEPYSSEEIFKILADRARKALAPRSLHKEALSHISSSTRNVGFALCWLQTAARNANETLSKPGVTDVYQEALDTYAGRLLSDFSQHHQLLYSAIVDLDEGADDGIRTGKIYQRYRKLCRIESIDSLSNRRLSDFLKELEMLDLIQADYYYGGEKGKTREIRLTE</sequence>
<evidence type="ECO:0000313" key="7">
    <source>
        <dbReference type="EMBL" id="AZH26696.1"/>
    </source>
</evidence>
<reference evidence="8" key="3">
    <citation type="submission" date="2018-10" db="EMBL/GenBank/DDBJ databases">
        <authorList>
            <person name="Whitman W."/>
            <person name="Huntemann M."/>
            <person name="Clum A."/>
            <person name="Pillay M."/>
            <person name="Palaniappan K."/>
            <person name="Varghese N."/>
            <person name="Mikhailova N."/>
            <person name="Stamatis D."/>
            <person name="Reddy T."/>
            <person name="Daum C."/>
            <person name="Shapiro N."/>
            <person name="Ivanova N."/>
            <person name="Kyrpides N."/>
            <person name="Woyke T."/>
        </authorList>
    </citation>
    <scope>NUCLEOTIDE SEQUENCE</scope>
    <source>
        <strain evidence="8">CGMCC 1.10124</strain>
    </source>
</reference>
<dbReference type="CDD" id="cd08768">
    <property type="entry name" value="Cdc6_C"/>
    <property type="match status" value="1"/>
</dbReference>
<dbReference type="PANTHER" id="PTHR10763:SF26">
    <property type="entry name" value="CELL DIVISION CONTROL PROTEIN 6 HOMOLOG"/>
    <property type="match status" value="1"/>
</dbReference>
<feature type="domain" description="AAA+ ATPase" evidence="5">
    <location>
        <begin position="41"/>
        <end position="178"/>
    </location>
</feature>
<evidence type="ECO:0000313" key="9">
    <source>
        <dbReference type="Proteomes" id="UP000277326"/>
    </source>
</evidence>
<name>A0A3M0CZF3_9EURY</name>
<dbReference type="Proteomes" id="UP000282007">
    <property type="component" value="Chromosome"/>
</dbReference>
<reference evidence="7 10" key="2">
    <citation type="submission" date="2018-07" db="EMBL/GenBank/DDBJ databases">
        <title>Genome sequences of Haloplanus aerogenes JCM 16430T.</title>
        <authorList>
            <person name="Kim Y.B."/>
            <person name="Roh S.W."/>
        </authorList>
    </citation>
    <scope>NUCLEOTIDE SEQUENCE [LARGE SCALE GENOMIC DNA]</scope>
    <source>
        <strain evidence="7 10">JCM 16430</strain>
    </source>
</reference>
<dbReference type="InterPro" id="IPR014277">
    <property type="entry name" value="Orc1/Cdc6_arc"/>
</dbReference>
<reference evidence="8 9" key="1">
    <citation type="journal article" date="2015" name="Stand. Genomic Sci.">
        <title>Genomic Encyclopedia of Bacterial and Archaeal Type Strains, Phase III: the genomes of soil and plant-associated and newly described type strains.</title>
        <authorList>
            <person name="Whitman W.B."/>
            <person name="Woyke T."/>
            <person name="Klenk H.P."/>
            <person name="Zhou Y."/>
            <person name="Lilburn T.G."/>
            <person name="Beck B.J."/>
            <person name="De Vos P."/>
            <person name="Vandamme P."/>
            <person name="Eisen J.A."/>
            <person name="Garrity G."/>
            <person name="Hugenholtz P."/>
            <person name="Kyrpides N.C."/>
        </authorList>
    </citation>
    <scope>NUCLEOTIDE SEQUENCE [LARGE SCALE GENOMIC DNA]</scope>
    <source>
        <strain evidence="8 9">CGMCC 1.10124</strain>
    </source>
</reference>
<evidence type="ECO:0000256" key="4">
    <source>
        <dbReference type="ARBA" id="ARBA00022840"/>
    </source>
</evidence>
<keyword evidence="3" id="KW-0547">Nucleotide-binding</keyword>